<dbReference type="EMBL" id="JABTTQ020000011">
    <property type="protein sequence ID" value="KAK6146768.1"/>
    <property type="molecule type" value="Genomic_DNA"/>
</dbReference>
<gene>
    <name evidence="2" type="ORF">DH2020_020637</name>
</gene>
<dbReference type="InterPro" id="IPR023393">
    <property type="entry name" value="START-like_dom_sf"/>
</dbReference>
<feature type="domain" description="Bet v I/Major latex protein" evidence="1">
    <location>
        <begin position="2"/>
        <end position="152"/>
    </location>
</feature>
<dbReference type="SMART" id="SM01037">
    <property type="entry name" value="Bet_v_1"/>
    <property type="match status" value="1"/>
</dbReference>
<dbReference type="SUPFAM" id="SSF55961">
    <property type="entry name" value="Bet v1-like"/>
    <property type="match status" value="1"/>
</dbReference>
<evidence type="ECO:0000313" key="3">
    <source>
        <dbReference type="Proteomes" id="UP001318860"/>
    </source>
</evidence>
<name>A0ABR0WGL5_REHGL</name>
<comment type="caution">
    <text evidence="2">The sequence shown here is derived from an EMBL/GenBank/DDBJ whole genome shotgun (WGS) entry which is preliminary data.</text>
</comment>
<evidence type="ECO:0000259" key="1">
    <source>
        <dbReference type="SMART" id="SM01037"/>
    </source>
</evidence>
<proteinExistence type="predicted"/>
<protein>
    <recommendedName>
        <fullName evidence="1">Bet v I/Major latex protein domain-containing protein</fullName>
    </recommendedName>
</protein>
<keyword evidence="3" id="KW-1185">Reference proteome</keyword>
<dbReference type="InterPro" id="IPR051761">
    <property type="entry name" value="MLP-like_ligand-binding"/>
</dbReference>
<sequence>MGLSGKLVSQISIKADVDLLHELFTCKLHRFSDICPGIIKKVNLQNGQWGTVGSVMCWQYIDDGETKFSKEMVEAIDEEKKSITFNVIEGDVMAWYNTFKTILKVDNNGEDSLVTWTMEYEKKTEDVPEPDAIMNLCLSMTKEIERNHLLVPN</sequence>
<dbReference type="PANTHER" id="PTHR31907">
    <property type="entry name" value="MLP-LIKE PROTEIN 423"/>
    <property type="match status" value="1"/>
</dbReference>
<dbReference type="CDD" id="cd07816">
    <property type="entry name" value="Bet_v1-like"/>
    <property type="match status" value="1"/>
</dbReference>
<organism evidence="2 3">
    <name type="scientific">Rehmannia glutinosa</name>
    <name type="common">Chinese foxglove</name>
    <dbReference type="NCBI Taxonomy" id="99300"/>
    <lineage>
        <taxon>Eukaryota</taxon>
        <taxon>Viridiplantae</taxon>
        <taxon>Streptophyta</taxon>
        <taxon>Embryophyta</taxon>
        <taxon>Tracheophyta</taxon>
        <taxon>Spermatophyta</taxon>
        <taxon>Magnoliopsida</taxon>
        <taxon>eudicotyledons</taxon>
        <taxon>Gunneridae</taxon>
        <taxon>Pentapetalae</taxon>
        <taxon>asterids</taxon>
        <taxon>lamiids</taxon>
        <taxon>Lamiales</taxon>
        <taxon>Orobanchaceae</taxon>
        <taxon>Rehmannieae</taxon>
        <taxon>Rehmannia</taxon>
    </lineage>
</organism>
<dbReference type="Proteomes" id="UP001318860">
    <property type="component" value="Unassembled WGS sequence"/>
</dbReference>
<dbReference type="Pfam" id="PF00407">
    <property type="entry name" value="Bet_v_1"/>
    <property type="match status" value="1"/>
</dbReference>
<dbReference type="Gene3D" id="3.30.530.20">
    <property type="match status" value="1"/>
</dbReference>
<reference evidence="2 3" key="1">
    <citation type="journal article" date="2021" name="Comput. Struct. Biotechnol. J.">
        <title>De novo genome assembly of the potent medicinal plant Rehmannia glutinosa using nanopore technology.</title>
        <authorList>
            <person name="Ma L."/>
            <person name="Dong C."/>
            <person name="Song C."/>
            <person name="Wang X."/>
            <person name="Zheng X."/>
            <person name="Niu Y."/>
            <person name="Chen S."/>
            <person name="Feng W."/>
        </authorList>
    </citation>
    <scope>NUCLEOTIDE SEQUENCE [LARGE SCALE GENOMIC DNA]</scope>
    <source>
        <strain evidence="2">DH-2019</strain>
    </source>
</reference>
<accession>A0ABR0WGL5</accession>
<dbReference type="InterPro" id="IPR000916">
    <property type="entry name" value="Bet_v_I/MLP"/>
</dbReference>
<evidence type="ECO:0000313" key="2">
    <source>
        <dbReference type="EMBL" id="KAK6146768.1"/>
    </source>
</evidence>